<dbReference type="Proteomes" id="UP001311915">
    <property type="component" value="Unassembled WGS sequence"/>
</dbReference>
<comment type="caution">
    <text evidence="1">The sequence shown here is derived from an EMBL/GenBank/DDBJ whole genome shotgun (WGS) entry which is preliminary data.</text>
</comment>
<name>A0AAV9K0U7_9SOLN</name>
<organism evidence="1 2">
    <name type="scientific">Solanum pinnatisectum</name>
    <name type="common">tansyleaf nightshade</name>
    <dbReference type="NCBI Taxonomy" id="50273"/>
    <lineage>
        <taxon>Eukaryota</taxon>
        <taxon>Viridiplantae</taxon>
        <taxon>Streptophyta</taxon>
        <taxon>Embryophyta</taxon>
        <taxon>Tracheophyta</taxon>
        <taxon>Spermatophyta</taxon>
        <taxon>Magnoliopsida</taxon>
        <taxon>eudicotyledons</taxon>
        <taxon>Gunneridae</taxon>
        <taxon>Pentapetalae</taxon>
        <taxon>asterids</taxon>
        <taxon>lamiids</taxon>
        <taxon>Solanales</taxon>
        <taxon>Solanaceae</taxon>
        <taxon>Solanoideae</taxon>
        <taxon>Solaneae</taxon>
        <taxon>Solanum</taxon>
    </lineage>
</organism>
<sequence>MEVMEKEAPNWGISNTNSPTAAGLQCPFPHPKDTMFKWWNSTCSVKLRPLFNDKRRNMIRHGGKMYMEGMMMEINRNLHYLPITRYLWLRNIPDRNYSEMISIYNITKLNFVQLKIQPRIQFKIQDLTQKHNSRSDLATH</sequence>
<evidence type="ECO:0000313" key="2">
    <source>
        <dbReference type="Proteomes" id="UP001311915"/>
    </source>
</evidence>
<reference evidence="1 2" key="1">
    <citation type="submission" date="2023-10" db="EMBL/GenBank/DDBJ databases">
        <title>Genome-Wide Identification Analysis in wild type Solanum Pinnatisectum Reveals Some Genes Defensing Phytophthora Infestans.</title>
        <authorList>
            <person name="Sun C."/>
        </authorList>
    </citation>
    <scope>NUCLEOTIDE SEQUENCE [LARGE SCALE GENOMIC DNA]</scope>
    <source>
        <strain evidence="1">LQN</strain>
        <tissue evidence="1">Leaf</tissue>
    </source>
</reference>
<protein>
    <submittedName>
        <fullName evidence="1">Uncharacterized protein</fullName>
    </submittedName>
</protein>
<proteinExistence type="predicted"/>
<dbReference type="EMBL" id="JAWPEI010000041">
    <property type="protein sequence ID" value="KAK4706913.1"/>
    <property type="molecule type" value="Genomic_DNA"/>
</dbReference>
<gene>
    <name evidence="1" type="ORF">R3W88_033533</name>
</gene>
<dbReference type="AlphaFoldDB" id="A0AAV9K0U7"/>
<evidence type="ECO:0000313" key="1">
    <source>
        <dbReference type="EMBL" id="KAK4706913.1"/>
    </source>
</evidence>
<accession>A0AAV9K0U7</accession>
<keyword evidence="2" id="KW-1185">Reference proteome</keyword>